<dbReference type="Proteomes" id="UP000433050">
    <property type="component" value="Unassembled WGS sequence"/>
</dbReference>
<organism evidence="1 2">
    <name type="scientific">Starkeya nomas</name>
    <dbReference type="NCBI Taxonomy" id="2666134"/>
    <lineage>
        <taxon>Bacteria</taxon>
        <taxon>Pseudomonadati</taxon>
        <taxon>Pseudomonadota</taxon>
        <taxon>Alphaproteobacteria</taxon>
        <taxon>Hyphomicrobiales</taxon>
        <taxon>Xanthobacteraceae</taxon>
        <taxon>Starkeya</taxon>
    </lineage>
</organism>
<sequence length="228" mass="23148">MNEAMTQQSIRDRIMSRAAAAPDAAKRDVGVAPRPGQRMVLLSLLGAAVLVAAVLGATQIPAVRGFLGRPAMPGATAADPQLPETPFLAHAREAGLKACGTVFPVLGQLLSGSAQYSIQSHWNTAEPDKHAVHSVLGLNITSPDYSGPAAGIVYAAPTGTGCEGALVRVVPYQKSCDAVVAALPQDSSLATNLGAVRVYDLANGGGQVMLLPSEATCVAISVAQAAGS</sequence>
<evidence type="ECO:0000313" key="2">
    <source>
        <dbReference type="Proteomes" id="UP000433050"/>
    </source>
</evidence>
<dbReference type="AlphaFoldDB" id="A0A5S9PT05"/>
<protein>
    <submittedName>
        <fullName evidence="1">Uncharacterized protein</fullName>
    </submittedName>
</protein>
<keyword evidence="2" id="KW-1185">Reference proteome</keyword>
<dbReference type="EMBL" id="CACSAS010000001">
    <property type="protein sequence ID" value="CAA0107975.1"/>
    <property type="molecule type" value="Genomic_DNA"/>
</dbReference>
<accession>A0A5S9PT05</accession>
<name>A0A5S9PT05_9HYPH</name>
<gene>
    <name evidence="1" type="ORF">STARVERO_03550</name>
</gene>
<evidence type="ECO:0000313" key="1">
    <source>
        <dbReference type="EMBL" id="CAA0107975.1"/>
    </source>
</evidence>
<reference evidence="1 2" key="1">
    <citation type="submission" date="2019-12" db="EMBL/GenBank/DDBJ databases">
        <authorList>
            <person name="Reyes-Prieto M."/>
        </authorList>
    </citation>
    <scope>NUCLEOTIDE SEQUENCE [LARGE SCALE GENOMIC DNA]</scope>
    <source>
        <strain evidence="1">HF14-78462</strain>
    </source>
</reference>
<proteinExistence type="predicted"/>